<sequence>MVSLFEFPPGLMIPFELGGTSWTDPRSSSLCPNDQAHQKTCTRVQRGTGSPPANPPTRKLEREVECRAGLDRKLNLLPVFDVYLYSLPFCLDGEGLSQQMLHAYLDDLGRTEWEGFPSGTRAAAAGGLTTLVDMPLNSFPSTTSEETFELKSFMCPSGINDFPMTNAGHIKSISADMGSRLSGKVLATFVRGNLVYKEGKHALAAYGVPILAR</sequence>
<keyword evidence="3" id="KW-1185">Reference proteome</keyword>
<evidence type="ECO:0000256" key="1">
    <source>
        <dbReference type="SAM" id="MobiDB-lite"/>
    </source>
</evidence>
<dbReference type="AlphaFoldDB" id="A0A4S4DW06"/>
<dbReference type="Proteomes" id="UP000306102">
    <property type="component" value="Unassembled WGS sequence"/>
</dbReference>
<name>A0A4S4DW06_CAMSN</name>
<comment type="caution">
    <text evidence="2">The sequence shown here is derived from an EMBL/GenBank/DDBJ whole genome shotgun (WGS) entry which is preliminary data.</text>
</comment>
<proteinExistence type="predicted"/>
<feature type="region of interest" description="Disordered" evidence="1">
    <location>
        <begin position="26"/>
        <end position="59"/>
    </location>
</feature>
<dbReference type="EMBL" id="SDRB02010388">
    <property type="protein sequence ID" value="THG06786.1"/>
    <property type="molecule type" value="Genomic_DNA"/>
</dbReference>
<gene>
    <name evidence="2" type="ORF">TEA_001935</name>
</gene>
<evidence type="ECO:0000313" key="2">
    <source>
        <dbReference type="EMBL" id="THG06786.1"/>
    </source>
</evidence>
<organism evidence="2 3">
    <name type="scientific">Camellia sinensis var. sinensis</name>
    <name type="common">China tea</name>
    <dbReference type="NCBI Taxonomy" id="542762"/>
    <lineage>
        <taxon>Eukaryota</taxon>
        <taxon>Viridiplantae</taxon>
        <taxon>Streptophyta</taxon>
        <taxon>Embryophyta</taxon>
        <taxon>Tracheophyta</taxon>
        <taxon>Spermatophyta</taxon>
        <taxon>Magnoliopsida</taxon>
        <taxon>eudicotyledons</taxon>
        <taxon>Gunneridae</taxon>
        <taxon>Pentapetalae</taxon>
        <taxon>asterids</taxon>
        <taxon>Ericales</taxon>
        <taxon>Theaceae</taxon>
        <taxon>Camellia</taxon>
    </lineage>
</organism>
<dbReference type="Gene3D" id="3.20.20.140">
    <property type="entry name" value="Metal-dependent hydrolases"/>
    <property type="match status" value="1"/>
</dbReference>
<dbReference type="InterPro" id="IPR032466">
    <property type="entry name" value="Metal_Hydrolase"/>
</dbReference>
<dbReference type="InterPro" id="IPR050138">
    <property type="entry name" value="DHOase/Allantoinase_Hydrolase"/>
</dbReference>
<dbReference type="PANTHER" id="PTHR43668">
    <property type="entry name" value="ALLANTOINASE"/>
    <property type="match status" value="1"/>
</dbReference>
<feature type="compositionally biased region" description="Polar residues" evidence="1">
    <location>
        <begin position="38"/>
        <end position="48"/>
    </location>
</feature>
<evidence type="ECO:0000313" key="3">
    <source>
        <dbReference type="Proteomes" id="UP000306102"/>
    </source>
</evidence>
<dbReference type="STRING" id="542762.A0A4S4DW06"/>
<dbReference type="PANTHER" id="PTHR43668:SF2">
    <property type="entry name" value="ALLANTOINASE"/>
    <property type="match status" value="1"/>
</dbReference>
<protein>
    <submittedName>
        <fullName evidence="2">Uncharacterized protein</fullName>
    </submittedName>
</protein>
<dbReference type="GO" id="GO:0004038">
    <property type="term" value="F:allantoinase activity"/>
    <property type="evidence" value="ECO:0007669"/>
    <property type="project" value="TreeGrafter"/>
</dbReference>
<dbReference type="SUPFAM" id="SSF51556">
    <property type="entry name" value="Metallo-dependent hydrolases"/>
    <property type="match status" value="1"/>
</dbReference>
<reference evidence="2 3" key="1">
    <citation type="journal article" date="2018" name="Proc. Natl. Acad. Sci. U.S.A.">
        <title>Draft genome sequence of Camellia sinensis var. sinensis provides insights into the evolution of the tea genome and tea quality.</title>
        <authorList>
            <person name="Wei C."/>
            <person name="Yang H."/>
            <person name="Wang S."/>
            <person name="Zhao J."/>
            <person name="Liu C."/>
            <person name="Gao L."/>
            <person name="Xia E."/>
            <person name="Lu Y."/>
            <person name="Tai Y."/>
            <person name="She G."/>
            <person name="Sun J."/>
            <person name="Cao H."/>
            <person name="Tong W."/>
            <person name="Gao Q."/>
            <person name="Li Y."/>
            <person name="Deng W."/>
            <person name="Jiang X."/>
            <person name="Wang W."/>
            <person name="Chen Q."/>
            <person name="Zhang S."/>
            <person name="Li H."/>
            <person name="Wu J."/>
            <person name="Wang P."/>
            <person name="Li P."/>
            <person name="Shi C."/>
            <person name="Zheng F."/>
            <person name="Jian J."/>
            <person name="Huang B."/>
            <person name="Shan D."/>
            <person name="Shi M."/>
            <person name="Fang C."/>
            <person name="Yue Y."/>
            <person name="Li F."/>
            <person name="Li D."/>
            <person name="Wei S."/>
            <person name="Han B."/>
            <person name="Jiang C."/>
            <person name="Yin Y."/>
            <person name="Xia T."/>
            <person name="Zhang Z."/>
            <person name="Bennetzen J.L."/>
            <person name="Zhao S."/>
            <person name="Wan X."/>
        </authorList>
    </citation>
    <scope>NUCLEOTIDE SEQUENCE [LARGE SCALE GENOMIC DNA]</scope>
    <source>
        <strain evidence="3">cv. Shuchazao</strain>
        <tissue evidence="2">Leaf</tissue>
    </source>
</reference>
<dbReference type="GO" id="GO:0005737">
    <property type="term" value="C:cytoplasm"/>
    <property type="evidence" value="ECO:0007669"/>
    <property type="project" value="TreeGrafter"/>
</dbReference>
<dbReference type="GO" id="GO:0006145">
    <property type="term" value="P:purine nucleobase catabolic process"/>
    <property type="evidence" value="ECO:0007669"/>
    <property type="project" value="TreeGrafter"/>
</dbReference>
<accession>A0A4S4DW06</accession>